<accession>A0ABW5DLH2</accession>
<evidence type="ECO:0000313" key="2">
    <source>
        <dbReference type="EMBL" id="MFD2260391.1"/>
    </source>
</evidence>
<reference evidence="3" key="1">
    <citation type="journal article" date="2019" name="Int. J. Syst. Evol. Microbiol.">
        <title>The Global Catalogue of Microorganisms (GCM) 10K type strain sequencing project: providing services to taxonomists for standard genome sequencing and annotation.</title>
        <authorList>
            <consortium name="The Broad Institute Genomics Platform"/>
            <consortium name="The Broad Institute Genome Sequencing Center for Infectious Disease"/>
            <person name="Wu L."/>
            <person name="Ma J."/>
        </authorList>
    </citation>
    <scope>NUCLEOTIDE SEQUENCE [LARGE SCALE GENOMIC DNA]</scope>
    <source>
        <strain evidence="3">KCTC 23707</strain>
    </source>
</reference>
<comment type="caution">
    <text evidence="2">The sequence shown here is derived from an EMBL/GenBank/DDBJ whole genome shotgun (WGS) entry which is preliminary data.</text>
</comment>
<feature type="compositionally biased region" description="Polar residues" evidence="1">
    <location>
        <begin position="27"/>
        <end position="37"/>
    </location>
</feature>
<proteinExistence type="predicted"/>
<organism evidence="2 3">
    <name type="scientific">Chelativorans composti</name>
    <dbReference type="NCBI Taxonomy" id="768533"/>
    <lineage>
        <taxon>Bacteria</taxon>
        <taxon>Pseudomonadati</taxon>
        <taxon>Pseudomonadota</taxon>
        <taxon>Alphaproteobacteria</taxon>
        <taxon>Hyphomicrobiales</taxon>
        <taxon>Phyllobacteriaceae</taxon>
        <taxon>Chelativorans</taxon>
    </lineage>
</organism>
<evidence type="ECO:0000256" key="1">
    <source>
        <dbReference type="SAM" id="MobiDB-lite"/>
    </source>
</evidence>
<evidence type="ECO:0000313" key="3">
    <source>
        <dbReference type="Proteomes" id="UP001597373"/>
    </source>
</evidence>
<gene>
    <name evidence="2" type="ORF">ACFSMZ_11525</name>
</gene>
<keyword evidence="3" id="KW-1185">Reference proteome</keyword>
<dbReference type="RefSeq" id="WP_345099196.1">
    <property type="nucleotide sequence ID" value="NZ_BAABGS010000021.1"/>
</dbReference>
<dbReference type="EMBL" id="JBHUIR010000038">
    <property type="protein sequence ID" value="MFD2260391.1"/>
    <property type="molecule type" value="Genomic_DNA"/>
</dbReference>
<sequence>MRPLQVPSFHTIIAADARRLPQDYPPSVSSGAAATTDTGHHKSPRSSRLAGTNYRYIIGPLTIKLFAEAHPVVSMRGSETHSGPETRISPRMALTSRPEARLKIDVNKMSRSLAEDHRISNFKLARAFQRLDDELKAIESSRSAIPMEIIFARAILRRARELRQDANREQR</sequence>
<name>A0ABW5DLH2_9HYPH</name>
<protein>
    <submittedName>
        <fullName evidence="2">Uncharacterized protein</fullName>
    </submittedName>
</protein>
<dbReference type="Proteomes" id="UP001597373">
    <property type="component" value="Unassembled WGS sequence"/>
</dbReference>
<feature type="region of interest" description="Disordered" evidence="1">
    <location>
        <begin position="20"/>
        <end position="47"/>
    </location>
</feature>